<dbReference type="Pfam" id="PF01252">
    <property type="entry name" value="Peptidase_A8"/>
    <property type="match status" value="1"/>
</dbReference>
<comment type="subcellular location">
    <subcellularLocation>
        <location evidence="9">Cell membrane</location>
        <topology evidence="9">Multi-pass membrane protein</topology>
    </subcellularLocation>
</comment>
<evidence type="ECO:0000256" key="7">
    <source>
        <dbReference type="ARBA" id="ARBA00022989"/>
    </source>
</evidence>
<organism evidence="11 12">
    <name type="scientific">Kyrpidia tusciae (strain DSM 2912 / NBRC 15312 / T2)</name>
    <name type="common">Bacillus tusciae</name>
    <dbReference type="NCBI Taxonomy" id="562970"/>
    <lineage>
        <taxon>Bacteria</taxon>
        <taxon>Bacillati</taxon>
        <taxon>Bacillota</taxon>
        <taxon>Bacilli</taxon>
        <taxon>Bacillales</taxon>
        <taxon>Alicyclobacillaceae</taxon>
        <taxon>Kyrpidia</taxon>
    </lineage>
</organism>
<feature type="transmembrane region" description="Helical" evidence="9">
    <location>
        <begin position="149"/>
        <end position="171"/>
    </location>
</feature>
<feature type="transmembrane region" description="Helical" evidence="9">
    <location>
        <begin position="87"/>
        <end position="103"/>
    </location>
</feature>
<keyword evidence="11" id="KW-0449">Lipoprotein</keyword>
<comment type="catalytic activity">
    <reaction evidence="9">
        <text>Release of signal peptides from bacterial membrane prolipoproteins. Hydrolyzes -Xaa-Yaa-Zaa-|-(S,diacylglyceryl)Cys-, in which Xaa is hydrophobic (preferably Leu), and Yaa (Ala or Ser) and Zaa (Gly or Ala) have small, neutral side chains.</text>
        <dbReference type="EC" id="3.4.23.36"/>
    </reaction>
</comment>
<evidence type="ECO:0000256" key="9">
    <source>
        <dbReference type="HAMAP-Rule" id="MF_00161"/>
    </source>
</evidence>
<evidence type="ECO:0000256" key="8">
    <source>
        <dbReference type="ARBA" id="ARBA00023136"/>
    </source>
</evidence>
<sequence>MGDCLPESGVAADLRPVIHWGRLSIGRGEAMFYVGALLVWLVDWLTKYWVSHSMELGQTIPVWPGVFHITYHENAGAAFSMLQNQRWLFVAVTLVVIAGILSAKRRTRRRSTRIALALLLGGAVGNLWDRLVIGRVIDFLDVRIIHFPIFNVADSCITIAVAWMVVDALLAGRTVHKEKES</sequence>
<comment type="function">
    <text evidence="9">This protein specifically catalyzes the removal of signal peptides from prolipoproteins.</text>
</comment>
<dbReference type="PRINTS" id="PR00781">
    <property type="entry name" value="LIPOSIGPTASE"/>
</dbReference>
<evidence type="ECO:0000256" key="10">
    <source>
        <dbReference type="RuleBase" id="RU004181"/>
    </source>
</evidence>
<comment type="similarity">
    <text evidence="1 9 10">Belongs to the peptidase A8 family.</text>
</comment>
<dbReference type="AlphaFoldDB" id="D5WXZ6"/>
<accession>D5WXZ6</accession>
<keyword evidence="4 9" id="KW-0812">Transmembrane</keyword>
<dbReference type="UniPathway" id="UPA00665"/>
<proteinExistence type="inferred from homology"/>
<feature type="active site" evidence="9">
    <location>
        <position position="138"/>
    </location>
</feature>
<evidence type="ECO:0000256" key="4">
    <source>
        <dbReference type="ARBA" id="ARBA00022692"/>
    </source>
</evidence>
<evidence type="ECO:0000256" key="3">
    <source>
        <dbReference type="ARBA" id="ARBA00022670"/>
    </source>
</evidence>
<evidence type="ECO:0000256" key="2">
    <source>
        <dbReference type="ARBA" id="ARBA00022475"/>
    </source>
</evidence>
<reference evidence="11 12" key="1">
    <citation type="journal article" date="2011" name="Stand. Genomic Sci.">
        <title>Complete genome sequence of the thermophilic, hydrogen-oxidizing Bacillus tusciae type strain (T2) and reclassification in the new genus, Kyrpidia gen. nov. as Kyrpidia tusciae comb. nov. and emendation of the family Alicyclobacillaceae da Costa and Rainey, 2010.</title>
        <authorList>
            <person name="Klenk H.P."/>
            <person name="Lapidus A."/>
            <person name="Chertkov O."/>
            <person name="Copeland A."/>
            <person name="Del Rio T.G."/>
            <person name="Nolan M."/>
            <person name="Lucas S."/>
            <person name="Chen F."/>
            <person name="Tice H."/>
            <person name="Cheng J.F."/>
            <person name="Han C."/>
            <person name="Bruce D."/>
            <person name="Goodwin L."/>
            <person name="Pitluck S."/>
            <person name="Pati A."/>
            <person name="Ivanova N."/>
            <person name="Mavromatis K."/>
            <person name="Daum C."/>
            <person name="Chen A."/>
            <person name="Palaniappan K."/>
            <person name="Chang Y.J."/>
            <person name="Land M."/>
            <person name="Hauser L."/>
            <person name="Jeffries C.D."/>
            <person name="Detter J.C."/>
            <person name="Rohde M."/>
            <person name="Abt B."/>
            <person name="Pukall R."/>
            <person name="Goker M."/>
            <person name="Bristow J."/>
            <person name="Markowitz V."/>
            <person name="Hugenholtz P."/>
            <person name="Eisen J.A."/>
        </authorList>
    </citation>
    <scope>NUCLEOTIDE SEQUENCE [LARGE SCALE GENOMIC DNA]</scope>
    <source>
        <strain evidence="11 12">DSM 2912</strain>
    </source>
</reference>
<feature type="transmembrane region" description="Helical" evidence="9">
    <location>
        <begin position="115"/>
        <end position="137"/>
    </location>
</feature>
<keyword evidence="12" id="KW-1185">Reference proteome</keyword>
<name>D5WXZ6_KYRT2</name>
<gene>
    <name evidence="9" type="primary">lspA</name>
    <name evidence="11" type="ordered locus">Btus_1332</name>
</gene>
<dbReference type="EMBL" id="CP002017">
    <property type="protein sequence ID" value="ADG06055.1"/>
    <property type="molecule type" value="Genomic_DNA"/>
</dbReference>
<comment type="pathway">
    <text evidence="9">Protein modification; lipoprotein biosynthesis (signal peptide cleavage).</text>
</comment>
<protein>
    <recommendedName>
        <fullName evidence="9">Lipoprotein signal peptidase</fullName>
        <ecNumber evidence="9">3.4.23.36</ecNumber>
    </recommendedName>
    <alternativeName>
        <fullName evidence="9">Prolipoprotein signal peptidase</fullName>
    </alternativeName>
    <alternativeName>
        <fullName evidence="9">Signal peptidase II</fullName>
        <shortName evidence="9">SPase II</shortName>
    </alternativeName>
</protein>
<dbReference type="Proteomes" id="UP000002368">
    <property type="component" value="Chromosome"/>
</dbReference>
<keyword evidence="8 9" id="KW-0472">Membrane</keyword>
<dbReference type="eggNOG" id="COG0597">
    <property type="taxonomic scope" value="Bacteria"/>
</dbReference>
<dbReference type="GO" id="GO:0006508">
    <property type="term" value="P:proteolysis"/>
    <property type="evidence" value="ECO:0007669"/>
    <property type="project" value="UniProtKB-KW"/>
</dbReference>
<dbReference type="GO" id="GO:0004190">
    <property type="term" value="F:aspartic-type endopeptidase activity"/>
    <property type="evidence" value="ECO:0007669"/>
    <property type="project" value="UniProtKB-UniRule"/>
</dbReference>
<dbReference type="GO" id="GO:0005886">
    <property type="term" value="C:plasma membrane"/>
    <property type="evidence" value="ECO:0007669"/>
    <property type="project" value="UniProtKB-SubCell"/>
</dbReference>
<evidence type="ECO:0000313" key="12">
    <source>
        <dbReference type="Proteomes" id="UP000002368"/>
    </source>
</evidence>
<dbReference type="HOGENOM" id="CLU_083252_3_0_9"/>
<keyword evidence="6 9" id="KW-0378">Hydrolase</keyword>
<dbReference type="PANTHER" id="PTHR33695">
    <property type="entry name" value="LIPOPROTEIN SIGNAL PEPTIDASE"/>
    <property type="match status" value="1"/>
</dbReference>
<keyword evidence="2 9" id="KW-1003">Cell membrane</keyword>
<keyword evidence="5 9" id="KW-0064">Aspartyl protease</keyword>
<dbReference type="STRING" id="562970.Btus_1332"/>
<dbReference type="InterPro" id="IPR001872">
    <property type="entry name" value="Peptidase_A8"/>
</dbReference>
<evidence type="ECO:0000256" key="6">
    <source>
        <dbReference type="ARBA" id="ARBA00022801"/>
    </source>
</evidence>
<dbReference type="NCBIfam" id="TIGR00077">
    <property type="entry name" value="lspA"/>
    <property type="match status" value="1"/>
</dbReference>
<feature type="active site" evidence="9">
    <location>
        <position position="154"/>
    </location>
</feature>
<keyword evidence="7 9" id="KW-1133">Transmembrane helix</keyword>
<evidence type="ECO:0000256" key="5">
    <source>
        <dbReference type="ARBA" id="ARBA00022750"/>
    </source>
</evidence>
<dbReference type="EC" id="3.4.23.36" evidence="9"/>
<evidence type="ECO:0000313" key="11">
    <source>
        <dbReference type="EMBL" id="ADG06055.1"/>
    </source>
</evidence>
<dbReference type="PANTHER" id="PTHR33695:SF1">
    <property type="entry name" value="LIPOPROTEIN SIGNAL PEPTIDASE"/>
    <property type="match status" value="1"/>
</dbReference>
<dbReference type="HAMAP" id="MF_00161">
    <property type="entry name" value="LspA"/>
    <property type="match status" value="1"/>
</dbReference>
<evidence type="ECO:0000256" key="1">
    <source>
        <dbReference type="ARBA" id="ARBA00006139"/>
    </source>
</evidence>
<dbReference type="KEGG" id="bts:Btus_1332"/>
<feature type="transmembrane region" description="Helical" evidence="9">
    <location>
        <begin position="30"/>
        <end position="50"/>
    </location>
</feature>
<keyword evidence="3 9" id="KW-0645">Protease</keyword>